<protein>
    <submittedName>
        <fullName evidence="1">Uncharacterized protein</fullName>
    </submittedName>
</protein>
<dbReference type="AlphaFoldDB" id="A0A182MED9"/>
<organism evidence="1 2">
    <name type="scientific">Anopheles culicifacies</name>
    <dbReference type="NCBI Taxonomy" id="139723"/>
    <lineage>
        <taxon>Eukaryota</taxon>
        <taxon>Metazoa</taxon>
        <taxon>Ecdysozoa</taxon>
        <taxon>Arthropoda</taxon>
        <taxon>Hexapoda</taxon>
        <taxon>Insecta</taxon>
        <taxon>Pterygota</taxon>
        <taxon>Neoptera</taxon>
        <taxon>Endopterygota</taxon>
        <taxon>Diptera</taxon>
        <taxon>Nematocera</taxon>
        <taxon>Culicoidea</taxon>
        <taxon>Culicidae</taxon>
        <taxon>Anophelinae</taxon>
        <taxon>Anopheles</taxon>
        <taxon>culicifacies species complex</taxon>
    </lineage>
</organism>
<proteinExistence type="predicted"/>
<reference evidence="1" key="2">
    <citation type="submission" date="2020-05" db="UniProtKB">
        <authorList>
            <consortium name="EnsemblMetazoa"/>
        </authorList>
    </citation>
    <scope>IDENTIFICATION</scope>
    <source>
        <strain evidence="1">A-37</strain>
    </source>
</reference>
<reference evidence="2" key="1">
    <citation type="submission" date="2013-09" db="EMBL/GenBank/DDBJ databases">
        <title>The Genome Sequence of Anopheles culicifacies species A.</title>
        <authorList>
            <consortium name="The Broad Institute Genomics Platform"/>
            <person name="Neafsey D.E."/>
            <person name="Besansky N."/>
            <person name="Howell P."/>
            <person name="Walton C."/>
            <person name="Young S.K."/>
            <person name="Zeng Q."/>
            <person name="Gargeya S."/>
            <person name="Fitzgerald M."/>
            <person name="Haas B."/>
            <person name="Abouelleil A."/>
            <person name="Allen A.W."/>
            <person name="Alvarado L."/>
            <person name="Arachchi H.M."/>
            <person name="Berlin A.M."/>
            <person name="Chapman S.B."/>
            <person name="Gainer-Dewar J."/>
            <person name="Goldberg J."/>
            <person name="Griggs A."/>
            <person name="Gujja S."/>
            <person name="Hansen M."/>
            <person name="Howarth C."/>
            <person name="Imamovic A."/>
            <person name="Ireland A."/>
            <person name="Larimer J."/>
            <person name="McCowan C."/>
            <person name="Murphy C."/>
            <person name="Pearson M."/>
            <person name="Poon T.W."/>
            <person name="Priest M."/>
            <person name="Roberts A."/>
            <person name="Saif S."/>
            <person name="Shea T."/>
            <person name="Sisk P."/>
            <person name="Sykes S."/>
            <person name="Wortman J."/>
            <person name="Nusbaum C."/>
            <person name="Birren B."/>
        </authorList>
    </citation>
    <scope>NUCLEOTIDE SEQUENCE [LARGE SCALE GENOMIC DNA]</scope>
    <source>
        <strain evidence="2">A-37</strain>
    </source>
</reference>
<sequence length="203" mass="21969">MEDINRPPVDRNRHGLTNLYDVLMADILEGPSFAQALKATLGINGRDVQLGIKNTQQISYHRWLKKGDQIFTPTNITVASSCGQCTVTKTIEVRCVPKENSPLTDDNNDNANVSIFVQIISSTSLSCSAIMFLMSSDSWPPSAATICFFRYSLTSSRLSCMSLFSSISLNTLVVGGESPMLISSTSNTSVAPPGITFPAPRSP</sequence>
<accession>A0A182MED9</accession>
<dbReference type="Proteomes" id="UP000075883">
    <property type="component" value="Unassembled WGS sequence"/>
</dbReference>
<keyword evidence="2" id="KW-1185">Reference proteome</keyword>
<name>A0A182MED9_9DIPT</name>
<evidence type="ECO:0000313" key="2">
    <source>
        <dbReference type="Proteomes" id="UP000075883"/>
    </source>
</evidence>
<dbReference type="EMBL" id="AXCM01003139">
    <property type="status" value="NOT_ANNOTATED_CDS"/>
    <property type="molecule type" value="Genomic_DNA"/>
</dbReference>
<dbReference type="EnsemblMetazoa" id="ACUA016230-RA">
    <property type="protein sequence ID" value="ACUA016230-PA"/>
    <property type="gene ID" value="ACUA016230"/>
</dbReference>
<evidence type="ECO:0000313" key="1">
    <source>
        <dbReference type="EnsemblMetazoa" id="ACUA016230-PA"/>
    </source>
</evidence>
<dbReference type="VEuPathDB" id="VectorBase:ACUA016230"/>